<gene>
    <name evidence="1" type="ORF">E6A44_008080</name>
</gene>
<protein>
    <recommendedName>
        <fullName evidence="3">Lipoprotein</fullName>
    </recommendedName>
</protein>
<organism evidence="1 2">
    <name type="scientific">Pedobacter ureilyticus</name>
    <dbReference type="NCBI Taxonomy" id="1393051"/>
    <lineage>
        <taxon>Bacteria</taxon>
        <taxon>Pseudomonadati</taxon>
        <taxon>Bacteroidota</taxon>
        <taxon>Sphingobacteriia</taxon>
        <taxon>Sphingobacteriales</taxon>
        <taxon>Sphingobacteriaceae</taxon>
        <taxon>Pedobacter</taxon>
    </lineage>
</organism>
<evidence type="ECO:0000313" key="2">
    <source>
        <dbReference type="Proteomes" id="UP001517247"/>
    </source>
</evidence>
<reference evidence="1 2" key="1">
    <citation type="submission" date="2024-12" db="EMBL/GenBank/DDBJ databases">
        <authorList>
            <person name="Hu S."/>
        </authorList>
    </citation>
    <scope>NUCLEOTIDE SEQUENCE [LARGE SCALE GENOMIC DNA]</scope>
    <source>
        <strain evidence="1 2">THG-T11</strain>
    </source>
</reference>
<sequence length="152" mass="16980">MRIIGALIISACLFSCQERTKITGQKDNDTTAANIPLEEQTCYSYIKGKDTAHLSLITTGVASTGELNYKWFEKDKNMGTIEGEMHGDTLFANYTFNSEGKQSVRQVAFLKKGNQLVEGFGDVEEKDGKVRFKDLSKLKFDDAMVFEKVACK</sequence>
<proteinExistence type="predicted"/>
<evidence type="ECO:0008006" key="3">
    <source>
        <dbReference type="Google" id="ProtNLM"/>
    </source>
</evidence>
<dbReference type="RefSeq" id="WP_138722623.1">
    <property type="nucleotide sequence ID" value="NZ_SSHJ02000005.1"/>
</dbReference>
<accession>A0ABW9J5X6</accession>
<evidence type="ECO:0000313" key="1">
    <source>
        <dbReference type="EMBL" id="MFN0255525.1"/>
    </source>
</evidence>
<dbReference type="Proteomes" id="UP001517247">
    <property type="component" value="Unassembled WGS sequence"/>
</dbReference>
<keyword evidence="2" id="KW-1185">Reference proteome</keyword>
<name>A0ABW9J5X6_9SPHI</name>
<dbReference type="EMBL" id="SSHJ02000005">
    <property type="protein sequence ID" value="MFN0255525.1"/>
    <property type="molecule type" value="Genomic_DNA"/>
</dbReference>
<comment type="caution">
    <text evidence="1">The sequence shown here is derived from an EMBL/GenBank/DDBJ whole genome shotgun (WGS) entry which is preliminary data.</text>
</comment>